<dbReference type="EMBL" id="JBHSMH010000005">
    <property type="protein sequence ID" value="MFC5467967.1"/>
    <property type="molecule type" value="Genomic_DNA"/>
</dbReference>
<evidence type="ECO:0000313" key="2">
    <source>
        <dbReference type="EMBL" id="MFC5467967.1"/>
    </source>
</evidence>
<feature type="domain" description="Amidase" evidence="1">
    <location>
        <begin position="31"/>
        <end position="253"/>
    </location>
</feature>
<evidence type="ECO:0000259" key="1">
    <source>
        <dbReference type="Pfam" id="PF01425"/>
    </source>
</evidence>
<keyword evidence="3" id="KW-1185">Reference proteome</keyword>
<sequence length="527" mass="55924">MGMKLPEWIIEKDIGTLQAAMEKGEFDSVALVGAYLDRIRKYDPAIRSVLEINPDALEIAKSLDREREERGSRGPLHGIPILLKDNIDTGDRMHTSAGSIALASSFAAEDSAVAARLREAGAVLLGKTNMTEWANFMSSTMWSGYSSRGGQTENPYGPGELFVGGSSSGSGASIAASFAAAAIGTETMGSIISPSCQHMLVGIKPTVGLVGRSGIIPITSSQDTAGPMARTVADAAAVLGAIVGADARDPASNAGIPLAQGYSADSVPMANIPFAQGYTGNSVPMANIPFAQGYAECLDEAFLKQSVIGIPRHYVQGLDAERLSIFEAAIETLRSRGATIVDPVSLRCEDKEWNGDVLRYEFKKALNDYLGKLPEHVPVHSLKEVIAYNEMNADRALKYGQGTLIWSEETSGTLTEPEYVAALAMNVEARRAIDEALREHGLDALLFFGADDGTDLAARAGYPSICVPAGYAKTSTRPWGEAPTSGPQGVSFVGTAFSETTLIKIAYGYEQATKHRFAPDLKASSED</sequence>
<protein>
    <submittedName>
        <fullName evidence="2">Amidase family protein</fullName>
    </submittedName>
</protein>
<proteinExistence type="predicted"/>
<dbReference type="SUPFAM" id="SSF75304">
    <property type="entry name" value="Amidase signature (AS) enzymes"/>
    <property type="match status" value="1"/>
</dbReference>
<dbReference type="Pfam" id="PF01425">
    <property type="entry name" value="Amidase"/>
    <property type="match status" value="1"/>
</dbReference>
<dbReference type="Proteomes" id="UP001596105">
    <property type="component" value="Unassembled WGS sequence"/>
</dbReference>
<gene>
    <name evidence="2" type="ORF">ACFPPD_04490</name>
</gene>
<accession>A0ABW0LSL7</accession>
<reference evidence="3" key="1">
    <citation type="journal article" date="2019" name="Int. J. Syst. Evol. Microbiol.">
        <title>The Global Catalogue of Microorganisms (GCM) 10K type strain sequencing project: providing services to taxonomists for standard genome sequencing and annotation.</title>
        <authorList>
            <consortium name="The Broad Institute Genomics Platform"/>
            <consortium name="The Broad Institute Genome Sequencing Center for Infectious Disease"/>
            <person name="Wu L."/>
            <person name="Ma J."/>
        </authorList>
    </citation>
    <scope>NUCLEOTIDE SEQUENCE [LARGE SCALE GENOMIC DNA]</scope>
    <source>
        <strain evidence="3">CCUG 57113</strain>
    </source>
</reference>
<organism evidence="2 3">
    <name type="scientific">Cohnella suwonensis</name>
    <dbReference type="NCBI Taxonomy" id="696072"/>
    <lineage>
        <taxon>Bacteria</taxon>
        <taxon>Bacillati</taxon>
        <taxon>Bacillota</taxon>
        <taxon>Bacilli</taxon>
        <taxon>Bacillales</taxon>
        <taxon>Paenibacillaceae</taxon>
        <taxon>Cohnella</taxon>
    </lineage>
</organism>
<comment type="caution">
    <text evidence="2">The sequence shown here is derived from an EMBL/GenBank/DDBJ whole genome shotgun (WGS) entry which is preliminary data.</text>
</comment>
<dbReference type="InterPro" id="IPR036928">
    <property type="entry name" value="AS_sf"/>
</dbReference>
<dbReference type="Gene3D" id="3.90.1300.10">
    <property type="entry name" value="Amidase signature (AS) domain"/>
    <property type="match status" value="1"/>
</dbReference>
<name>A0ABW0LSL7_9BACL</name>
<dbReference type="RefSeq" id="WP_209743533.1">
    <property type="nucleotide sequence ID" value="NZ_JBHSMH010000005.1"/>
</dbReference>
<evidence type="ECO:0000313" key="3">
    <source>
        <dbReference type="Proteomes" id="UP001596105"/>
    </source>
</evidence>
<dbReference type="PANTHER" id="PTHR42678">
    <property type="entry name" value="AMIDASE"/>
    <property type="match status" value="1"/>
</dbReference>
<dbReference type="PANTHER" id="PTHR42678:SF34">
    <property type="entry name" value="OS04G0183300 PROTEIN"/>
    <property type="match status" value="1"/>
</dbReference>
<dbReference type="InterPro" id="IPR023631">
    <property type="entry name" value="Amidase_dom"/>
</dbReference>